<dbReference type="RefSeq" id="WP_086331365.1">
    <property type="nucleotide sequence ID" value="NZ_NGLE02000001.1"/>
</dbReference>
<dbReference type="SFLD" id="SFLDS00003">
    <property type="entry name" value="Haloacid_Dehalogenase"/>
    <property type="match status" value="1"/>
</dbReference>
<reference evidence="2" key="1">
    <citation type="submission" date="2017-05" db="EMBL/GenBank/DDBJ databases">
        <title>The Genome Sequence of Enterococcus sp. 4G2_DIV0659.</title>
        <authorList>
            <consortium name="The Broad Institute Genomics Platform"/>
            <consortium name="The Broad Institute Genomic Center for Infectious Diseases"/>
            <person name="Earl A."/>
            <person name="Manson A."/>
            <person name="Schwartman J."/>
            <person name="Gilmore M."/>
            <person name="Abouelleil A."/>
            <person name="Cao P."/>
            <person name="Chapman S."/>
            <person name="Cusick C."/>
            <person name="Shea T."/>
            <person name="Young S."/>
            <person name="Neafsey D."/>
            <person name="Nusbaum C."/>
            <person name="Birren B."/>
        </authorList>
    </citation>
    <scope>NUCLEOTIDE SEQUENCE [LARGE SCALE GENOMIC DNA]</scope>
    <source>
        <strain evidence="2">4G2_DIV0659</strain>
    </source>
</reference>
<name>A0A242CDE2_9ENTE</name>
<dbReference type="EMBL" id="NGLE02000001">
    <property type="protein sequence ID" value="MEI5993391.1"/>
    <property type="molecule type" value="Genomic_DNA"/>
</dbReference>
<dbReference type="SFLD" id="SFLDG01135">
    <property type="entry name" value="C1.5.6:_HAD__Beta-PGM__Phospha"/>
    <property type="match status" value="1"/>
</dbReference>
<dbReference type="InterPro" id="IPR041492">
    <property type="entry name" value="HAD_2"/>
</dbReference>
<gene>
    <name evidence="1" type="ORF">A5880_000938</name>
    <name evidence="2" type="ORF">A5880_002496</name>
</gene>
<accession>A0A242CDE2</accession>
<sequence length="233" mass="26270">MLYKTILFDLDGTVTDSAEGIINSVSYALEKMNIQVPERTQLYSFIGPPLNDSFKQFYQLNDASAKQAVNYYRDYYQEKGMYENKVYQNIPEVLGMLKKAGCKLYIATSKPEMYAIKILTHFALANYFDGIYGASLDGNRSKKGEIICYALEKAKITNRQETIMIGDRRHDILGAKENGLASMGVLYGFGAISELKDAGATYIVEKPADIVATIIKRKEDETKVFNSERNLQL</sequence>
<dbReference type="Proteomes" id="UP000195139">
    <property type="component" value="Unassembled WGS sequence"/>
</dbReference>
<dbReference type="SFLD" id="SFLDG01129">
    <property type="entry name" value="C1.5:_HAD__Beta-PGM__Phosphata"/>
    <property type="match status" value="1"/>
</dbReference>
<dbReference type="AlphaFoldDB" id="A0A242CDE2"/>
<keyword evidence="3" id="KW-1185">Reference proteome</keyword>
<dbReference type="EMBL" id="NGLE01000003">
    <property type="protein sequence ID" value="OTO08226.1"/>
    <property type="molecule type" value="Genomic_DNA"/>
</dbReference>
<dbReference type="Gene3D" id="1.10.150.240">
    <property type="entry name" value="Putative phosphatase, domain 2"/>
    <property type="match status" value="1"/>
</dbReference>
<evidence type="ECO:0000313" key="2">
    <source>
        <dbReference type="EMBL" id="OTO08226.1"/>
    </source>
</evidence>
<comment type="caution">
    <text evidence="2">The sequence shown here is derived from an EMBL/GenBank/DDBJ whole genome shotgun (WGS) entry which is preliminary data.</text>
</comment>
<dbReference type="Pfam" id="PF13419">
    <property type="entry name" value="HAD_2"/>
    <property type="match status" value="1"/>
</dbReference>
<protein>
    <submittedName>
        <fullName evidence="2">Uncharacterized protein</fullName>
    </submittedName>
</protein>
<dbReference type="Gene3D" id="3.40.50.1000">
    <property type="entry name" value="HAD superfamily/HAD-like"/>
    <property type="match status" value="1"/>
</dbReference>
<dbReference type="CDD" id="cd04302">
    <property type="entry name" value="HAD_5NT"/>
    <property type="match status" value="1"/>
</dbReference>
<reference evidence="1 3" key="2">
    <citation type="submission" date="2018-07" db="EMBL/GenBank/DDBJ databases">
        <title>The Genome Sequence of Enterococcus sp. DIV0659b.</title>
        <authorList>
            <consortium name="The Broad Institute Genomics Platform"/>
            <consortium name="The Broad Institute Genomic Center for Infectious Diseases"/>
            <person name="Earl A."/>
            <person name="Manson A."/>
            <person name="Schwartman J."/>
            <person name="Gilmore M."/>
            <person name="Abouelleil A."/>
            <person name="Cao P."/>
            <person name="Chapman S."/>
            <person name="Cusick C."/>
            <person name="Shea T."/>
            <person name="Young S."/>
            <person name="Neafsey D."/>
            <person name="Nusbaum C."/>
            <person name="Birren B."/>
        </authorList>
    </citation>
    <scope>NUCLEOTIDE SEQUENCE [LARGE SCALE GENOMIC DNA]</scope>
    <source>
        <strain evidence="1 3">4G2_DIV0659</strain>
    </source>
</reference>
<proteinExistence type="predicted"/>
<dbReference type="OrthoDB" id="9792518at2"/>
<dbReference type="FunFam" id="3.40.50.1000:FF:000022">
    <property type="entry name" value="Phosphoglycolate phosphatase"/>
    <property type="match status" value="1"/>
</dbReference>
<dbReference type="InterPro" id="IPR050155">
    <property type="entry name" value="HAD-like_hydrolase_sf"/>
</dbReference>
<dbReference type="PANTHER" id="PTHR43434">
    <property type="entry name" value="PHOSPHOGLYCOLATE PHOSPHATASE"/>
    <property type="match status" value="1"/>
</dbReference>
<dbReference type="GO" id="GO:0005829">
    <property type="term" value="C:cytosol"/>
    <property type="evidence" value="ECO:0007669"/>
    <property type="project" value="TreeGrafter"/>
</dbReference>
<dbReference type="SUPFAM" id="SSF56784">
    <property type="entry name" value="HAD-like"/>
    <property type="match status" value="1"/>
</dbReference>
<evidence type="ECO:0000313" key="1">
    <source>
        <dbReference type="EMBL" id="MEI5993391.1"/>
    </source>
</evidence>
<dbReference type="PANTHER" id="PTHR43434:SF20">
    <property type="entry name" value="5'-NUCLEOTIDASE"/>
    <property type="match status" value="1"/>
</dbReference>
<dbReference type="STRING" id="1834181.A5880_002496"/>
<evidence type="ECO:0000313" key="3">
    <source>
        <dbReference type="Proteomes" id="UP000195139"/>
    </source>
</evidence>
<dbReference type="InterPro" id="IPR036412">
    <property type="entry name" value="HAD-like_sf"/>
</dbReference>
<organism evidence="2">
    <name type="scientific">Candidatus Enterococcus mansonii</name>
    <dbReference type="NCBI Taxonomy" id="1834181"/>
    <lineage>
        <taxon>Bacteria</taxon>
        <taxon>Bacillati</taxon>
        <taxon>Bacillota</taxon>
        <taxon>Bacilli</taxon>
        <taxon>Lactobacillales</taxon>
        <taxon>Enterococcaceae</taxon>
        <taxon>Enterococcus</taxon>
    </lineage>
</organism>
<dbReference type="GO" id="GO:0004713">
    <property type="term" value="F:protein tyrosine kinase activity"/>
    <property type="evidence" value="ECO:0007669"/>
    <property type="project" value="TreeGrafter"/>
</dbReference>
<dbReference type="InterPro" id="IPR023214">
    <property type="entry name" value="HAD_sf"/>
</dbReference>
<dbReference type="InterPro" id="IPR023198">
    <property type="entry name" value="PGP-like_dom2"/>
</dbReference>